<keyword evidence="2" id="KW-1185">Reference proteome</keyword>
<name>A0A366MCI0_9EURY</name>
<evidence type="ECO:0000313" key="2">
    <source>
        <dbReference type="Proteomes" id="UP000253099"/>
    </source>
</evidence>
<organism evidence="1 2">
    <name type="scientific">Candidatus Methanobinarius endosymbioticus</name>
    <dbReference type="NCBI Taxonomy" id="2006182"/>
    <lineage>
        <taxon>Archaea</taxon>
        <taxon>Methanobacteriati</taxon>
        <taxon>Methanobacteriota</taxon>
        <taxon>Methanomada group</taxon>
        <taxon>Methanobacteria</taxon>
        <taxon>Methanobacteriales</taxon>
        <taxon>Methanobacteriaceae</taxon>
        <taxon>Candidatus Methanobinarius</taxon>
    </lineage>
</organism>
<proteinExistence type="predicted"/>
<dbReference type="AlphaFoldDB" id="A0A366MCI0"/>
<accession>A0A366MCI0</accession>
<evidence type="ECO:0000313" key="1">
    <source>
        <dbReference type="EMBL" id="RBQ23400.1"/>
    </source>
</evidence>
<sequence>MIYINPERLLPFNNEKILATENLGGGNDKQLKAILDHYPIIEKNLKRI</sequence>
<dbReference type="Proteomes" id="UP000253099">
    <property type="component" value="Unassembled WGS sequence"/>
</dbReference>
<protein>
    <submittedName>
        <fullName evidence="1">Uncharacterized protein</fullName>
    </submittedName>
</protein>
<gene>
    <name evidence="1" type="ORF">ALNOE001_09810</name>
</gene>
<comment type="caution">
    <text evidence="1">The sequence shown here is derived from an EMBL/GenBank/DDBJ whole genome shotgun (WGS) entry which is preliminary data.</text>
</comment>
<dbReference type="EMBL" id="NIZT01000025">
    <property type="protein sequence ID" value="RBQ23400.1"/>
    <property type="molecule type" value="Genomic_DNA"/>
</dbReference>
<reference evidence="1 2" key="1">
    <citation type="submission" date="2018-06" db="EMBL/GenBank/DDBJ databases">
        <title>Genomic insight into two independent archaeal endosymbiosis events.</title>
        <authorList>
            <person name="Lind A.E."/>
            <person name="Lewis W.H."/>
            <person name="Spang A."/>
            <person name="Guy L."/>
            <person name="Embley M.T."/>
            <person name="Ettema T.J.G."/>
        </authorList>
    </citation>
    <scope>NUCLEOTIDE SEQUENCE [LARGE SCALE GENOMIC DNA]</scope>
    <source>
        <strain evidence="1">NOE</strain>
    </source>
</reference>